<protein>
    <submittedName>
        <fullName evidence="1">DUF177 domain-containing protein</fullName>
    </submittedName>
</protein>
<name>A0A8J7LJ69_9RHOB</name>
<evidence type="ECO:0000313" key="2">
    <source>
        <dbReference type="Proteomes" id="UP000640583"/>
    </source>
</evidence>
<organism evidence="1 2">
    <name type="scientific">Halocynthiibacter styelae</name>
    <dbReference type="NCBI Taxonomy" id="2761955"/>
    <lineage>
        <taxon>Bacteria</taxon>
        <taxon>Pseudomonadati</taxon>
        <taxon>Pseudomonadota</taxon>
        <taxon>Alphaproteobacteria</taxon>
        <taxon>Rhodobacterales</taxon>
        <taxon>Paracoccaceae</taxon>
        <taxon>Halocynthiibacter</taxon>
    </lineage>
</organism>
<dbReference type="AlphaFoldDB" id="A0A8J7LJ69"/>
<accession>A0A8J7LJ69</accession>
<dbReference type="InterPro" id="IPR003772">
    <property type="entry name" value="YceD"/>
</dbReference>
<dbReference type="Proteomes" id="UP000640583">
    <property type="component" value="Unassembled WGS sequence"/>
</dbReference>
<gene>
    <name evidence="1" type="ORF">H1D41_00515</name>
</gene>
<sequence length="192" mass="20513">MNDTAQQPPYSHSYETRALKSSQELTFELKPGAAECTPIAELLGLISLNKLRFKGTIKAAGKKDWVVTAELGATIEQPCISTLAPVKTRIDEKVTRRFIANYETPDEDSETEMDPDETQEPLGATIDVGEIMTEALALALPLYPRAAGAGTESAPIQAAPKGVAPLQDADLNPFAALQGLKNKIESGDSGES</sequence>
<reference evidence="1" key="1">
    <citation type="submission" date="2020-10" db="EMBL/GenBank/DDBJ databases">
        <title>Paenihalocynthiibacter styelae gen. nov., sp. nov., isolated from stalked sea squirt Styela clava.</title>
        <authorList>
            <person name="Kim Y.-O."/>
            <person name="Yoon J.-H."/>
        </authorList>
    </citation>
    <scope>NUCLEOTIDE SEQUENCE</scope>
    <source>
        <strain evidence="1">MYP1-1</strain>
    </source>
</reference>
<comment type="caution">
    <text evidence="1">The sequence shown here is derived from an EMBL/GenBank/DDBJ whole genome shotgun (WGS) entry which is preliminary data.</text>
</comment>
<dbReference type="EMBL" id="JADCKQ010000001">
    <property type="protein sequence ID" value="MBI1492110.1"/>
    <property type="molecule type" value="Genomic_DNA"/>
</dbReference>
<keyword evidence="2" id="KW-1185">Reference proteome</keyword>
<dbReference type="Pfam" id="PF02620">
    <property type="entry name" value="YceD"/>
    <property type="match status" value="1"/>
</dbReference>
<proteinExistence type="predicted"/>
<evidence type="ECO:0000313" key="1">
    <source>
        <dbReference type="EMBL" id="MBI1492110.1"/>
    </source>
</evidence>
<dbReference type="RefSeq" id="WP_228847072.1">
    <property type="nucleotide sequence ID" value="NZ_JADCKQ010000001.1"/>
</dbReference>